<sequence length="147" mass="16648">MGQYHYVVNKTKRQFINPHKMGDGLKLLEFGCSTNGTMTALAVLLAKDNGLGGGDLHFEHELIGSWVGDNIEIAGDYGDGTMSRPALDKKEGMLNLHEYAEEYYEDISWRIREVICQDKWIAKEIGKPWTDRSEWPDSVKKRYPGGP</sequence>
<dbReference type="AlphaFoldDB" id="A0A0F9FPM7"/>
<gene>
    <name evidence="1" type="ORF">LCGC14_1927230</name>
</gene>
<accession>A0A0F9FPM7</accession>
<dbReference type="EMBL" id="LAZR01020638">
    <property type="protein sequence ID" value="KKL88183.1"/>
    <property type="molecule type" value="Genomic_DNA"/>
</dbReference>
<proteinExistence type="predicted"/>
<name>A0A0F9FPM7_9ZZZZ</name>
<protein>
    <submittedName>
        <fullName evidence="1">Uncharacterized protein</fullName>
    </submittedName>
</protein>
<organism evidence="1">
    <name type="scientific">marine sediment metagenome</name>
    <dbReference type="NCBI Taxonomy" id="412755"/>
    <lineage>
        <taxon>unclassified sequences</taxon>
        <taxon>metagenomes</taxon>
        <taxon>ecological metagenomes</taxon>
    </lineage>
</organism>
<reference evidence="1" key="1">
    <citation type="journal article" date="2015" name="Nature">
        <title>Complex archaea that bridge the gap between prokaryotes and eukaryotes.</title>
        <authorList>
            <person name="Spang A."/>
            <person name="Saw J.H."/>
            <person name="Jorgensen S.L."/>
            <person name="Zaremba-Niedzwiedzka K."/>
            <person name="Martijn J."/>
            <person name="Lind A.E."/>
            <person name="van Eijk R."/>
            <person name="Schleper C."/>
            <person name="Guy L."/>
            <person name="Ettema T.J."/>
        </authorList>
    </citation>
    <scope>NUCLEOTIDE SEQUENCE</scope>
</reference>
<evidence type="ECO:0000313" key="1">
    <source>
        <dbReference type="EMBL" id="KKL88183.1"/>
    </source>
</evidence>
<comment type="caution">
    <text evidence="1">The sequence shown here is derived from an EMBL/GenBank/DDBJ whole genome shotgun (WGS) entry which is preliminary data.</text>
</comment>